<dbReference type="GO" id="GO:0016491">
    <property type="term" value="F:oxidoreductase activity"/>
    <property type="evidence" value="ECO:0007669"/>
    <property type="project" value="InterPro"/>
</dbReference>
<dbReference type="Gene3D" id="3.40.50.720">
    <property type="entry name" value="NAD(P)-binding Rossmann-like Domain"/>
    <property type="match status" value="1"/>
</dbReference>
<keyword evidence="3" id="KW-1185">Reference proteome</keyword>
<dbReference type="InterPro" id="IPR013154">
    <property type="entry name" value="ADH-like_N"/>
</dbReference>
<evidence type="ECO:0000313" key="2">
    <source>
        <dbReference type="EMBL" id="TXL72829.1"/>
    </source>
</evidence>
<dbReference type="SUPFAM" id="SSF51735">
    <property type="entry name" value="NAD(P)-binding Rossmann-fold domains"/>
    <property type="match status" value="1"/>
</dbReference>
<dbReference type="InterPro" id="IPR052711">
    <property type="entry name" value="Zinc_ADH-like"/>
</dbReference>
<dbReference type="SUPFAM" id="SSF50129">
    <property type="entry name" value="GroES-like"/>
    <property type="match status" value="1"/>
</dbReference>
<dbReference type="AlphaFoldDB" id="A0A5C8PHL2"/>
<dbReference type="EMBL" id="VDUZ01000030">
    <property type="protein sequence ID" value="TXL72829.1"/>
    <property type="molecule type" value="Genomic_DNA"/>
</dbReference>
<evidence type="ECO:0000259" key="1">
    <source>
        <dbReference type="SMART" id="SM00829"/>
    </source>
</evidence>
<evidence type="ECO:0000313" key="3">
    <source>
        <dbReference type="Proteomes" id="UP000321638"/>
    </source>
</evidence>
<dbReference type="SMART" id="SM00829">
    <property type="entry name" value="PKS_ER"/>
    <property type="match status" value="1"/>
</dbReference>
<dbReference type="InterPro" id="IPR020843">
    <property type="entry name" value="ER"/>
</dbReference>
<reference evidence="2 3" key="1">
    <citation type="submission" date="2019-06" db="EMBL/GenBank/DDBJ databases">
        <title>New taxonomy in bacterial strain CC-CFT640, isolated from vineyard.</title>
        <authorList>
            <person name="Lin S.-Y."/>
            <person name="Tsai C.-F."/>
            <person name="Young C.-C."/>
        </authorList>
    </citation>
    <scope>NUCLEOTIDE SEQUENCE [LARGE SCALE GENOMIC DNA]</scope>
    <source>
        <strain evidence="2 3">CC-CFT640</strain>
    </source>
</reference>
<feature type="domain" description="Enoyl reductase (ER)" evidence="1">
    <location>
        <begin position="7"/>
        <end position="336"/>
    </location>
</feature>
<dbReference type="OrthoDB" id="9805663at2"/>
<accession>A0A5C8PHL2</accession>
<comment type="caution">
    <text evidence="2">The sequence shown here is derived from an EMBL/GenBank/DDBJ whole genome shotgun (WGS) entry which is preliminary data.</text>
</comment>
<dbReference type="InterPro" id="IPR011032">
    <property type="entry name" value="GroES-like_sf"/>
</dbReference>
<dbReference type="InterPro" id="IPR036291">
    <property type="entry name" value="NAD(P)-bd_dom_sf"/>
</dbReference>
<dbReference type="RefSeq" id="WP_147849511.1">
    <property type="nucleotide sequence ID" value="NZ_VDUZ01000030.1"/>
</dbReference>
<dbReference type="Pfam" id="PF08240">
    <property type="entry name" value="ADH_N"/>
    <property type="match status" value="1"/>
</dbReference>
<proteinExistence type="predicted"/>
<gene>
    <name evidence="2" type="ORF">FHP25_23955</name>
</gene>
<name>A0A5C8PHL2_9HYPH</name>
<sequence>MKAVILEAFGKLELRDLPTPKPGPGQVLVRIRAASLNYRDLLMVKGGYGSVAKPPFVPVSDGAGEVAEVGPGVARVKPGDRVTMSFFQKWLAGPAHRLDPRALPDKAPLGGPNDGALREFGVFDETGVSVIPDHLSYEEAACLPCAGLTAWSAVVAQATTEPGDVVLTQGSGGVSIFALQFAKLRGCRVIATSSSDEKIARLKALGADVGINYKTTPEWGKAARAANGGQGVDQVVEVGGAGTLAQSIRATRFGGTLSMIGVLDGAAGDMPVALIVMSNLRLQGVTVGNRADLDQMIRAIDAAKLKPVVDSVFPLAKWADAMAHMSAGRHFGKVCIGIG</sequence>
<dbReference type="Gene3D" id="3.90.180.10">
    <property type="entry name" value="Medium-chain alcohol dehydrogenases, catalytic domain"/>
    <property type="match status" value="1"/>
</dbReference>
<dbReference type="Proteomes" id="UP000321638">
    <property type="component" value="Unassembled WGS sequence"/>
</dbReference>
<dbReference type="Pfam" id="PF00107">
    <property type="entry name" value="ADH_zinc_N"/>
    <property type="match status" value="1"/>
</dbReference>
<dbReference type="CDD" id="cd08276">
    <property type="entry name" value="MDR7"/>
    <property type="match status" value="1"/>
</dbReference>
<dbReference type="InterPro" id="IPR013149">
    <property type="entry name" value="ADH-like_C"/>
</dbReference>
<dbReference type="PANTHER" id="PTHR45033:SF2">
    <property type="entry name" value="ZINC-TYPE ALCOHOL DEHYDROGENASE-LIKE PROTEIN C1773.06C"/>
    <property type="match status" value="1"/>
</dbReference>
<dbReference type="PANTHER" id="PTHR45033">
    <property type="match status" value="1"/>
</dbReference>
<organism evidence="2 3">
    <name type="scientific">Vineibacter terrae</name>
    <dbReference type="NCBI Taxonomy" id="2586908"/>
    <lineage>
        <taxon>Bacteria</taxon>
        <taxon>Pseudomonadati</taxon>
        <taxon>Pseudomonadota</taxon>
        <taxon>Alphaproteobacteria</taxon>
        <taxon>Hyphomicrobiales</taxon>
        <taxon>Vineibacter</taxon>
    </lineage>
</organism>
<protein>
    <submittedName>
        <fullName evidence="2">NAD(P)-dependent alcohol dehydrogenase</fullName>
    </submittedName>
</protein>